<dbReference type="CDD" id="cd08547">
    <property type="entry name" value="Type_II_cohesin"/>
    <property type="match status" value="1"/>
</dbReference>
<dbReference type="EC" id="3.2.1.18" evidence="3"/>
<dbReference type="Proteomes" id="UP000618579">
    <property type="component" value="Unassembled WGS sequence"/>
</dbReference>
<dbReference type="Pfam" id="PF00963">
    <property type="entry name" value="Cohesin"/>
    <property type="match status" value="1"/>
</dbReference>
<dbReference type="CDD" id="cd14254">
    <property type="entry name" value="Dockerin_II"/>
    <property type="match status" value="1"/>
</dbReference>
<keyword evidence="7" id="KW-0326">Glycosidase</keyword>
<keyword evidence="5" id="KW-0677">Repeat</keyword>
<dbReference type="InterPro" id="IPR002102">
    <property type="entry name" value="Cohesin_dom"/>
</dbReference>
<organism evidence="10 11">
    <name type="scientific">Paenibacillus planticolens</name>
    <dbReference type="NCBI Taxonomy" id="2654976"/>
    <lineage>
        <taxon>Bacteria</taxon>
        <taxon>Bacillati</taxon>
        <taxon>Bacillota</taxon>
        <taxon>Bacilli</taxon>
        <taxon>Bacillales</taxon>
        <taxon>Paenibacillaceae</taxon>
        <taxon>Paenibacillus</taxon>
    </lineage>
</organism>
<name>A0ABX1ZJ98_9BACL</name>
<feature type="chain" id="PRO_5045107058" description="exo-alpha-sialidase" evidence="8">
    <location>
        <begin position="31"/>
        <end position="1016"/>
    </location>
</feature>
<keyword evidence="11" id="KW-1185">Reference proteome</keyword>
<evidence type="ECO:0000259" key="9">
    <source>
        <dbReference type="PROSITE" id="PS51766"/>
    </source>
</evidence>
<comment type="caution">
    <text evidence="10">The sequence shown here is derived from an EMBL/GenBank/DDBJ whole genome shotgun (WGS) entry which is preliminary data.</text>
</comment>
<evidence type="ECO:0000256" key="1">
    <source>
        <dbReference type="ARBA" id="ARBA00000427"/>
    </source>
</evidence>
<reference evidence="10 11" key="1">
    <citation type="submission" date="2019-10" db="EMBL/GenBank/DDBJ databases">
        <title>Description of Paenibacillus pedi sp. nov.</title>
        <authorList>
            <person name="Carlier A."/>
            <person name="Qi S."/>
        </authorList>
    </citation>
    <scope>NUCLEOTIDE SEQUENCE [LARGE SCALE GENOMIC DNA]</scope>
    <source>
        <strain evidence="10 11">LMG 31457</strain>
    </source>
</reference>
<feature type="signal peptide" evidence="8">
    <location>
        <begin position="1"/>
        <end position="30"/>
    </location>
</feature>
<gene>
    <name evidence="10" type="ORF">GC097_02275</name>
</gene>
<dbReference type="SUPFAM" id="SSF49899">
    <property type="entry name" value="Concanavalin A-like lectins/glucanases"/>
    <property type="match status" value="1"/>
</dbReference>
<evidence type="ECO:0000256" key="2">
    <source>
        <dbReference type="ARBA" id="ARBA00009348"/>
    </source>
</evidence>
<dbReference type="InterPro" id="IPR023364">
    <property type="entry name" value="Trans_sialidase_dom3"/>
</dbReference>
<feature type="domain" description="Dockerin" evidence="9">
    <location>
        <begin position="954"/>
        <end position="1016"/>
    </location>
</feature>
<dbReference type="PANTHER" id="PTHR10628">
    <property type="entry name" value="SIALIDASE"/>
    <property type="match status" value="1"/>
</dbReference>
<evidence type="ECO:0000256" key="7">
    <source>
        <dbReference type="ARBA" id="ARBA00023295"/>
    </source>
</evidence>
<accession>A0ABX1ZJ98</accession>
<dbReference type="PROSITE" id="PS51766">
    <property type="entry name" value="DOCKERIN"/>
    <property type="match status" value="1"/>
</dbReference>
<dbReference type="InterPro" id="IPR016134">
    <property type="entry name" value="Dockerin_dom"/>
</dbReference>
<dbReference type="InterPro" id="IPR018247">
    <property type="entry name" value="EF_Hand_1_Ca_BS"/>
</dbReference>
<dbReference type="Pfam" id="PF00404">
    <property type="entry name" value="Dockerin_1"/>
    <property type="match status" value="1"/>
</dbReference>
<dbReference type="Pfam" id="PF13859">
    <property type="entry name" value="BNR_3"/>
    <property type="match status" value="1"/>
</dbReference>
<evidence type="ECO:0000313" key="11">
    <source>
        <dbReference type="Proteomes" id="UP000618579"/>
    </source>
</evidence>
<comment type="catalytic activity">
    <reaction evidence="1">
        <text>Hydrolysis of alpha-(2-&gt;3)-, alpha-(2-&gt;6)-, alpha-(2-&gt;8)- glycosidic linkages of terminal sialic acid residues in oligosaccharides, glycoproteins, glycolipids, colominic acid and synthetic substrates.</text>
        <dbReference type="EC" id="3.2.1.18"/>
    </reaction>
</comment>
<evidence type="ECO:0000313" key="10">
    <source>
        <dbReference type="EMBL" id="NOU98848.1"/>
    </source>
</evidence>
<evidence type="ECO:0000256" key="3">
    <source>
        <dbReference type="ARBA" id="ARBA00012733"/>
    </source>
</evidence>
<dbReference type="Pfam" id="PF02973">
    <property type="entry name" value="Sialidase"/>
    <property type="match status" value="1"/>
</dbReference>
<dbReference type="Gene3D" id="1.10.1330.10">
    <property type="entry name" value="Dockerin domain"/>
    <property type="match status" value="1"/>
</dbReference>
<dbReference type="InterPro" id="IPR036439">
    <property type="entry name" value="Dockerin_dom_sf"/>
</dbReference>
<dbReference type="Gene3D" id="2.60.40.680">
    <property type="match status" value="1"/>
</dbReference>
<proteinExistence type="inferred from homology"/>
<dbReference type="InterPro" id="IPR011040">
    <property type="entry name" value="Sialidase"/>
</dbReference>
<dbReference type="InterPro" id="IPR004124">
    <property type="entry name" value="Glyco_hydro_33_N"/>
</dbReference>
<keyword evidence="4 8" id="KW-0732">Signal</keyword>
<dbReference type="SUPFAM" id="SSF50939">
    <property type="entry name" value="Sialidases"/>
    <property type="match status" value="1"/>
</dbReference>
<dbReference type="Gene3D" id="2.120.10.10">
    <property type="match status" value="1"/>
</dbReference>
<dbReference type="InterPro" id="IPR013320">
    <property type="entry name" value="ConA-like_dom_sf"/>
</dbReference>
<evidence type="ECO:0000256" key="5">
    <source>
        <dbReference type="ARBA" id="ARBA00022737"/>
    </source>
</evidence>
<dbReference type="InterPro" id="IPR002105">
    <property type="entry name" value="Dockerin_1_rpt"/>
</dbReference>
<dbReference type="Gene3D" id="2.60.120.200">
    <property type="match status" value="1"/>
</dbReference>
<comment type="similarity">
    <text evidence="2">Belongs to the glycosyl hydrolase 33 family.</text>
</comment>
<evidence type="ECO:0000256" key="6">
    <source>
        <dbReference type="ARBA" id="ARBA00022801"/>
    </source>
</evidence>
<dbReference type="SUPFAM" id="SSF49384">
    <property type="entry name" value="Carbohydrate-binding domain"/>
    <property type="match status" value="1"/>
</dbReference>
<evidence type="ECO:0000256" key="4">
    <source>
        <dbReference type="ARBA" id="ARBA00022729"/>
    </source>
</evidence>
<dbReference type="PANTHER" id="PTHR10628:SF30">
    <property type="entry name" value="EXO-ALPHA-SIALIDASE"/>
    <property type="match status" value="1"/>
</dbReference>
<dbReference type="PROSITE" id="PS00018">
    <property type="entry name" value="EF_HAND_1"/>
    <property type="match status" value="2"/>
</dbReference>
<dbReference type="EMBL" id="WHNZ01000007">
    <property type="protein sequence ID" value="NOU98848.1"/>
    <property type="molecule type" value="Genomic_DNA"/>
</dbReference>
<evidence type="ECO:0000256" key="8">
    <source>
        <dbReference type="SAM" id="SignalP"/>
    </source>
</evidence>
<dbReference type="InterPro" id="IPR008965">
    <property type="entry name" value="CBM2/CBM3_carb-bd_dom_sf"/>
</dbReference>
<dbReference type="InterPro" id="IPR036278">
    <property type="entry name" value="Sialidase_sf"/>
</dbReference>
<dbReference type="SUPFAM" id="SSF63446">
    <property type="entry name" value="Type I dockerin domain"/>
    <property type="match status" value="1"/>
</dbReference>
<protein>
    <recommendedName>
        <fullName evidence="3">exo-alpha-sialidase</fullName>
        <ecNumber evidence="3">3.2.1.18</ecNumber>
    </recommendedName>
</protein>
<dbReference type="CDD" id="cd15482">
    <property type="entry name" value="Sialidase_non-viral"/>
    <property type="match status" value="1"/>
</dbReference>
<dbReference type="InterPro" id="IPR026856">
    <property type="entry name" value="Sialidase_fam"/>
</dbReference>
<sequence>MTEEMYRLRKWTLFLIVTMLLFLLPANMMASEATVAAAADPSLVLRMDNQHIASGSSTNLNDKVDALKVLDEGTIIVRFRYTPGSSIMSLFSLSNNTTANGHFHLYISPTAIGSENRYAEPGQTQVNTHVKTDALVLKENEVHTVAMVMDKAKGYKYFLDGVMVKQDTTSARKFLNNIYAPNSAKLGLTERPAGSNQYPFTGDIDFAEVYSKPLADQELVSITGVTNTVPIVNPIPDGAKITAPLNVFTPGFMNSSYYRIPALLQTKKGTLIAGIDRRNASAADSPNNIDAVVRRSFDQGTTWETNGIVVNDYPNQASNIDMSLMQDQSTGRIFSLVDGFPHGGGLGGGFGTNAYKGTGFKTINGKSYMFLTDSSAKEYTIREEGKVYDAAGAVTNYTVDMKRNLYLNGVKIDNVFGQNSPLKAYKTSYLELYYSDDEGATWTGPIDLNGETKEEWMIFLGTGPGSGIQLTQGIHKDRLVFPVYFLNDNNKQASAVIYSDDHGQTWHRGKSPNEGRDVGGGVIIHEKDFTNSAHELTESQVVEMPDGQLKLFIRNYSGYAQIATSFDGGETWDATVVTENALIAAYCQMTAIRYNGKIDGKDAVIFASPGNSSSRINGTVRVGLINENGTYPNGRTRYTFDWKYSQLVKDGTYAYSSLANLSNGEIGLFYEGTDNTNMSYIKFNVEYLKWQRQATNPAPKLSSIALEALKPNGYASGDKLRIKTVFNSYVMLSGNRALTGTIGGKNVNFQLVSQSSAGTEFVFEGSFPELAAGSYPIEAAFASDLNIYNSYGNTLSKQADENKFTGTIKTLSEAGEDNAATHLTGESVVQAGKEFAVRFELSGLTQNVFAQDISLSFDEGAFDFVSAKSLIPGVDVVASVNQTPGKLRFIVASEGPEHAVTGHAQVLEMTFKSKDTQQTVNAVISVVDATMGDEHGAETSAVPSSLSVEVTPAAPGIPGDFNNDGKVSIGDLAIIAAHYGKDSSSPDWEQVKQYDLDHNGSIDINDLAAVASKILE</sequence>
<dbReference type="Gene3D" id="2.40.220.10">
    <property type="entry name" value="Intramolecular Trans-sialidase, Domain 3"/>
    <property type="match status" value="1"/>
</dbReference>
<keyword evidence="6" id="KW-0378">Hydrolase</keyword>